<dbReference type="Proteomes" id="UP001319121">
    <property type="component" value="Chromosome"/>
</dbReference>
<dbReference type="AlphaFoldDB" id="A0AAN1SXR8"/>
<accession>A0AAN1SXR8</accession>
<reference evidence="1 2" key="1">
    <citation type="submission" date="2019-03" db="EMBL/GenBank/DDBJ databases">
        <title>Complete genome sequence of Ferrigenium kumadai strain An22, a microaerophilic iron-oxidizing bacterium isolated from a paddy field soil.</title>
        <authorList>
            <person name="Watanabe T."/>
            <person name="Asakawa S."/>
        </authorList>
    </citation>
    <scope>NUCLEOTIDE SEQUENCE [LARGE SCALE GENOMIC DNA]</scope>
    <source>
        <strain evidence="1 2">An22</strain>
    </source>
</reference>
<organism evidence="1 2">
    <name type="scientific">Ferrigenium kumadai</name>
    <dbReference type="NCBI Taxonomy" id="1682490"/>
    <lineage>
        <taxon>Bacteria</taxon>
        <taxon>Pseudomonadati</taxon>
        <taxon>Pseudomonadota</taxon>
        <taxon>Betaproteobacteria</taxon>
        <taxon>Nitrosomonadales</taxon>
        <taxon>Gallionellaceae</taxon>
        <taxon>Ferrigenium</taxon>
    </lineage>
</organism>
<sequence>MSASEQHDAIASRALCQAMTYIKQCRAWCVLLWLLPAAAYAAEISLNVADIVAPDFSARGIALTLPQDGSAELSFDELHVQRHEFRRARLHCARFDLSTTEMSCRGGSLDKLPGVAMEFGYRFRNGEWRFSAQLHNAPAKGLAAFLSADMPRPTHGALDGTLHAAGDGAGASELGADLQLADVGFSDAAGLHAAEKLRGTMKLAATRSGKRWNWQGDIAWQSGELFWQPLYLAGSGGRSLSASGSFDGTYLVVDRAVAVLPQIGSVQFAAQWDVKQSALVEASAHGDDLALERLFADYAKPFLAQSALAEATLSGHADVDWSYRDGATQALRLTLRDAGIADAQQRFAWRGVNTAIEWQPDAVRAADIAFAGGELLGVPFGSAKWQVQMHGLELGMNQAVLPLLDGKLELRDLRLWRAGNDWRWQFGAALSGISMEQVSRAMGWPEMLGTLAGRIPRVSYDGAEIRTDGALLFNVFDGTVVASQLRLVEPFGRAPRLYGNLSMRELDLDLLTHTFSFGNMQGRIDADVSNLELQDWLPARFDARIESSPGNYPKKISQKAVQNISALGGAGAAAAIQRSYLRFFENFGYDRIGWRCALRNGVCAMGGVDNGNGGAYAIVKGGGIPAITVMGYNRSVSWDELVTRLKRVTQGNMQAVVK</sequence>
<dbReference type="RefSeq" id="WP_212786502.1">
    <property type="nucleotide sequence ID" value="NZ_AP019536.1"/>
</dbReference>
<keyword evidence="2" id="KW-1185">Reference proteome</keyword>
<evidence type="ECO:0000313" key="2">
    <source>
        <dbReference type="Proteomes" id="UP001319121"/>
    </source>
</evidence>
<proteinExistence type="predicted"/>
<dbReference type="EMBL" id="AP019536">
    <property type="protein sequence ID" value="BBI98893.1"/>
    <property type="molecule type" value="Genomic_DNA"/>
</dbReference>
<dbReference type="KEGG" id="fku:FGKAn22_05860"/>
<evidence type="ECO:0000313" key="1">
    <source>
        <dbReference type="EMBL" id="BBI98893.1"/>
    </source>
</evidence>
<gene>
    <name evidence="1" type="ORF">FGKAn22_05860</name>
</gene>
<name>A0AAN1SXR8_9PROT</name>
<protein>
    <submittedName>
        <fullName evidence="1">Uncharacterized protein</fullName>
    </submittedName>
</protein>